<dbReference type="InterPro" id="IPR004090">
    <property type="entry name" value="Chemotax_Me-accpt_rcpt"/>
</dbReference>
<dbReference type="PROSITE" id="PS50111">
    <property type="entry name" value="CHEMOTAXIS_TRANSDUC_2"/>
    <property type="match status" value="1"/>
</dbReference>
<dbReference type="PANTHER" id="PTHR32089">
    <property type="entry name" value="METHYL-ACCEPTING CHEMOTAXIS PROTEIN MCPB"/>
    <property type="match status" value="1"/>
</dbReference>
<dbReference type="SMART" id="SM00283">
    <property type="entry name" value="MA"/>
    <property type="match status" value="1"/>
</dbReference>
<dbReference type="PANTHER" id="PTHR32089:SF112">
    <property type="entry name" value="LYSOZYME-LIKE PROTEIN-RELATED"/>
    <property type="match status" value="1"/>
</dbReference>
<dbReference type="Proteomes" id="UP000198856">
    <property type="component" value="Unassembled WGS sequence"/>
</dbReference>
<evidence type="ECO:0000256" key="4">
    <source>
        <dbReference type="SAM" id="Coils"/>
    </source>
</evidence>
<evidence type="ECO:0000256" key="2">
    <source>
        <dbReference type="ARBA" id="ARBA00029447"/>
    </source>
</evidence>
<dbReference type="OrthoDB" id="8523at2157"/>
<evidence type="ECO:0000313" key="7">
    <source>
        <dbReference type="EMBL" id="SDJ69215.1"/>
    </source>
</evidence>
<feature type="coiled-coil region" evidence="4">
    <location>
        <begin position="180"/>
        <end position="229"/>
    </location>
</feature>
<dbReference type="SUPFAM" id="SSF58104">
    <property type="entry name" value="Methyl-accepting chemotaxis protein (MCP) signaling domain"/>
    <property type="match status" value="1"/>
</dbReference>
<keyword evidence="1 3" id="KW-0807">Transducer</keyword>
<dbReference type="GO" id="GO:0007165">
    <property type="term" value="P:signal transduction"/>
    <property type="evidence" value="ECO:0007669"/>
    <property type="project" value="UniProtKB-KW"/>
</dbReference>
<feature type="region of interest" description="Disordered" evidence="5">
    <location>
        <begin position="1"/>
        <end position="44"/>
    </location>
</feature>
<reference evidence="7 8" key="1">
    <citation type="submission" date="2016-10" db="EMBL/GenBank/DDBJ databases">
        <authorList>
            <person name="de Groot N.N."/>
        </authorList>
    </citation>
    <scope>NUCLEOTIDE SEQUENCE [LARGE SCALE GENOMIC DNA]</scope>
    <source>
        <strain evidence="7 8">IBRC-M10015</strain>
    </source>
</reference>
<dbReference type="InterPro" id="IPR004089">
    <property type="entry name" value="MCPsignal_dom"/>
</dbReference>
<dbReference type="GO" id="GO:0016020">
    <property type="term" value="C:membrane"/>
    <property type="evidence" value="ECO:0007669"/>
    <property type="project" value="InterPro"/>
</dbReference>
<evidence type="ECO:0000256" key="3">
    <source>
        <dbReference type="PROSITE-ProRule" id="PRU00284"/>
    </source>
</evidence>
<keyword evidence="4" id="KW-0175">Coiled coil</keyword>
<dbReference type="EMBL" id="FNFC01000007">
    <property type="protein sequence ID" value="SDJ69215.1"/>
    <property type="molecule type" value="Genomic_DNA"/>
</dbReference>
<evidence type="ECO:0000313" key="8">
    <source>
        <dbReference type="Proteomes" id="UP000198856"/>
    </source>
</evidence>
<dbReference type="AlphaFoldDB" id="A0A1G8VUR6"/>
<evidence type="ECO:0000256" key="5">
    <source>
        <dbReference type="SAM" id="MobiDB-lite"/>
    </source>
</evidence>
<dbReference type="Gene3D" id="1.10.287.950">
    <property type="entry name" value="Methyl-accepting chemotaxis protein"/>
    <property type="match status" value="1"/>
</dbReference>
<dbReference type="PRINTS" id="PR00260">
    <property type="entry name" value="CHEMTRNSDUCR"/>
</dbReference>
<protein>
    <submittedName>
        <fullName evidence="7">Methyl-accepting chemotaxis protein (MCP) signalling domain-containing protein</fullName>
    </submittedName>
</protein>
<accession>A0A1G8VUR6</accession>
<name>A0A1G8VUR6_9EURY</name>
<sequence length="408" mass="43525">MSTPDPTVDVETATTLSTPTAELRYTAETALPESREETTAYVSSQLDTRDQELLTCVGEYFTNTLPNGDSAYEDLVALVAETETAPAEFFGALATVQANLLAEDGSPAATAALSRVVTIDTAALAPRIHGGEEGVTQTKQSVDELVDQATDIQESSFEIQTLAEQQAENTDNLAGEIDDINAATEEIAATAQEVNEQSDEAQDLAQKGRERADEMADRLERINDRATQVGERVGTLQDRTSEIDEIVDVIDDIAEQTNMLALNASIEAARAGGDSEGFAVVADEVKSLAEKSKAQAGEIEELVDVIQSGTAEAAAELDELESETDEGVDAVTQALDTFDSIEEHVTTVSTALEEVETATEEQSESAEELALMIDEASRKASQISTEISDIAVANETLHTELESVADRL</sequence>
<gene>
    <name evidence="7" type="ORF">SAMN05216226_107147</name>
</gene>
<evidence type="ECO:0000259" key="6">
    <source>
        <dbReference type="PROSITE" id="PS50111"/>
    </source>
</evidence>
<dbReference type="RefSeq" id="WP_092702093.1">
    <property type="nucleotide sequence ID" value="NZ_FNFC01000007.1"/>
</dbReference>
<evidence type="ECO:0000256" key="1">
    <source>
        <dbReference type="ARBA" id="ARBA00023224"/>
    </source>
</evidence>
<dbReference type="Pfam" id="PF00015">
    <property type="entry name" value="MCPsignal"/>
    <property type="match status" value="1"/>
</dbReference>
<organism evidence="7 8">
    <name type="scientific">Halovenus aranensis</name>
    <dbReference type="NCBI Taxonomy" id="890420"/>
    <lineage>
        <taxon>Archaea</taxon>
        <taxon>Methanobacteriati</taxon>
        <taxon>Methanobacteriota</taxon>
        <taxon>Stenosarchaea group</taxon>
        <taxon>Halobacteria</taxon>
        <taxon>Halobacteriales</taxon>
        <taxon>Haloarculaceae</taxon>
        <taxon>Halovenus</taxon>
    </lineage>
</organism>
<dbReference type="GO" id="GO:0006935">
    <property type="term" value="P:chemotaxis"/>
    <property type="evidence" value="ECO:0007669"/>
    <property type="project" value="InterPro"/>
</dbReference>
<proteinExistence type="inferred from homology"/>
<keyword evidence="8" id="KW-1185">Reference proteome</keyword>
<dbReference type="GO" id="GO:0004888">
    <property type="term" value="F:transmembrane signaling receptor activity"/>
    <property type="evidence" value="ECO:0007669"/>
    <property type="project" value="InterPro"/>
</dbReference>
<comment type="similarity">
    <text evidence="2">Belongs to the methyl-accepting chemotaxis (MCP) protein family.</text>
</comment>
<dbReference type="STRING" id="890420.SAMN05216226_107147"/>
<feature type="domain" description="Methyl-accepting transducer" evidence="6">
    <location>
        <begin position="141"/>
        <end position="377"/>
    </location>
</feature>